<reference evidence="1" key="1">
    <citation type="journal article" date="2022" name="bioRxiv">
        <title>Sequencing and chromosome-scale assembly of the giantPleurodeles waltlgenome.</title>
        <authorList>
            <person name="Brown T."/>
            <person name="Elewa A."/>
            <person name="Iarovenko S."/>
            <person name="Subramanian E."/>
            <person name="Araus A.J."/>
            <person name="Petzold A."/>
            <person name="Susuki M."/>
            <person name="Suzuki K.-i.T."/>
            <person name="Hayashi T."/>
            <person name="Toyoda A."/>
            <person name="Oliveira C."/>
            <person name="Osipova E."/>
            <person name="Leigh N.D."/>
            <person name="Simon A."/>
            <person name="Yun M.H."/>
        </authorList>
    </citation>
    <scope>NUCLEOTIDE SEQUENCE</scope>
    <source>
        <strain evidence="1">20211129_DDA</strain>
        <tissue evidence="1">Liver</tissue>
    </source>
</reference>
<dbReference type="EMBL" id="JANPWB010000011">
    <property type="protein sequence ID" value="KAJ1131285.1"/>
    <property type="molecule type" value="Genomic_DNA"/>
</dbReference>
<dbReference type="Proteomes" id="UP001066276">
    <property type="component" value="Chromosome 7"/>
</dbReference>
<protein>
    <recommendedName>
        <fullName evidence="3">Secreted protein</fullName>
    </recommendedName>
</protein>
<evidence type="ECO:0000313" key="2">
    <source>
        <dbReference type="Proteomes" id="UP001066276"/>
    </source>
</evidence>
<sequence length="77" mass="8801">MLLLSNEARVVFTFTSRLLECTPAFLPVRVFVCGWPAFFPARVFVCGWLSFQRASLCATLVRVQFAFPFHVCLAQLR</sequence>
<organism evidence="1 2">
    <name type="scientific">Pleurodeles waltl</name>
    <name type="common">Iberian ribbed newt</name>
    <dbReference type="NCBI Taxonomy" id="8319"/>
    <lineage>
        <taxon>Eukaryota</taxon>
        <taxon>Metazoa</taxon>
        <taxon>Chordata</taxon>
        <taxon>Craniata</taxon>
        <taxon>Vertebrata</taxon>
        <taxon>Euteleostomi</taxon>
        <taxon>Amphibia</taxon>
        <taxon>Batrachia</taxon>
        <taxon>Caudata</taxon>
        <taxon>Salamandroidea</taxon>
        <taxon>Salamandridae</taxon>
        <taxon>Pleurodelinae</taxon>
        <taxon>Pleurodeles</taxon>
    </lineage>
</organism>
<evidence type="ECO:0000313" key="1">
    <source>
        <dbReference type="EMBL" id="KAJ1131285.1"/>
    </source>
</evidence>
<comment type="caution">
    <text evidence="1">The sequence shown here is derived from an EMBL/GenBank/DDBJ whole genome shotgun (WGS) entry which is preliminary data.</text>
</comment>
<gene>
    <name evidence="1" type="ORF">NDU88_009623</name>
</gene>
<dbReference type="AlphaFoldDB" id="A0AAV7PZX7"/>
<evidence type="ECO:0008006" key="3">
    <source>
        <dbReference type="Google" id="ProtNLM"/>
    </source>
</evidence>
<proteinExistence type="predicted"/>
<accession>A0AAV7PZX7</accession>
<keyword evidence="2" id="KW-1185">Reference proteome</keyword>
<name>A0AAV7PZX7_PLEWA</name>